<protein>
    <recommendedName>
        <fullName evidence="2">Serine/threonine-protein phosphatase</fullName>
        <ecNumber evidence="2">3.1.3.16</ecNumber>
    </recommendedName>
</protein>
<comment type="caution">
    <text evidence="5">The sequence shown here is derived from an EMBL/GenBank/DDBJ whole genome shotgun (WGS) entry which is preliminary data.</text>
</comment>
<dbReference type="CDD" id="cd00144">
    <property type="entry name" value="MPP_PPP_family"/>
    <property type="match status" value="1"/>
</dbReference>
<sequence>MFKKYTDLCDVVSLLVYCPSERAFLFTKESSGELWLPSTKCENNCWKSTANKMNFELFGADVGPQCTPLRVYKIWLPKHALPCVYHAIYKVAIKSDVKKKVKLKLGVKNRMQWLNMTELERQRAHANLRSPELAVFALLVAGEAKESSEAQDMDYSMLIEVCEEQALLTFGSDVGGGAVSMATPNSQLLLAAGYSKDDQLRLYREFVVLVYPCTYMSTNPFTQFMVDIGWQKTQCTALFRAADVTGRGGLTFQELMLWSAALEPNTQHSGLPAEIRCRYIFRYFDSNRDSKLEYVEFKDLVAAARTARQLPVDALNVARDADVCLRQLGLQPNIQLPLEEFLRGVGELRLRGTSSLLRSPKSISGYLMDLQERDKELNLIPTTSKYEDASSPGLARSESGRATASATRRLVQPDYHVATYTVRMRRRPPFEMIELSHFDEDAVTPSTIRLLSGITQSLDVLGPGSLPVEALAAVHYFATAIEKANRNSQEIGQNSSMIMAKPAWAWANPSEEAALGALLLRLAEAVRPICAAEPRLLRLNSPCYVVGDLHGNLGALLSMESALWSGGAVVSAARLLFLGDFVDRGAHGAELMAYLLAAKLQRPAAVLLLRGNHETRDIQKMFTFYNECVSKYGDAEGVKIWNAINNVFDALPLAAVVDEKVFCCHGGIPPPWVCPLISAIDKVPVPLPKPAEQSSIAWELLWNDPIKPNKMTATLQLELAANEGFAANSKRGTGHVFNQAALDRFLLSNGLSHVLRAHELHQNGFMCQLRGRLITVFSSYHYCGGSNDSGVALLEGGKLRLLRVTID</sequence>
<name>A0A8S0ZCP6_ARCPL</name>
<dbReference type="InterPro" id="IPR004843">
    <property type="entry name" value="Calcineurin-like_PHP"/>
</dbReference>
<keyword evidence="2" id="KW-0378">Hydrolase</keyword>
<dbReference type="PROSITE" id="PS00125">
    <property type="entry name" value="SER_THR_PHOSPHATASE"/>
    <property type="match status" value="1"/>
</dbReference>
<dbReference type="Proteomes" id="UP000494256">
    <property type="component" value="Unassembled WGS sequence"/>
</dbReference>
<comment type="similarity">
    <text evidence="1 2">Belongs to the PPP phosphatase family.</text>
</comment>
<dbReference type="GO" id="GO:0005634">
    <property type="term" value="C:nucleus"/>
    <property type="evidence" value="ECO:0007669"/>
    <property type="project" value="TreeGrafter"/>
</dbReference>
<reference evidence="5 6" key="1">
    <citation type="submission" date="2020-04" db="EMBL/GenBank/DDBJ databases">
        <authorList>
            <person name="Wallbank WR R."/>
            <person name="Pardo Diaz C."/>
            <person name="Kozak K."/>
            <person name="Martin S."/>
            <person name="Jiggins C."/>
            <person name="Moest M."/>
            <person name="Warren A I."/>
            <person name="Byers J.R.P. K."/>
            <person name="Montejo-Kovacevich G."/>
            <person name="Yen C E."/>
        </authorList>
    </citation>
    <scope>NUCLEOTIDE SEQUENCE [LARGE SCALE GENOMIC DNA]</scope>
</reference>
<evidence type="ECO:0000313" key="6">
    <source>
        <dbReference type="Proteomes" id="UP000494256"/>
    </source>
</evidence>
<dbReference type="GO" id="GO:0005509">
    <property type="term" value="F:calcium ion binding"/>
    <property type="evidence" value="ECO:0007669"/>
    <property type="project" value="InterPro"/>
</dbReference>
<dbReference type="GO" id="GO:0005737">
    <property type="term" value="C:cytoplasm"/>
    <property type="evidence" value="ECO:0007669"/>
    <property type="project" value="TreeGrafter"/>
</dbReference>
<dbReference type="OrthoDB" id="7443627at2759"/>
<gene>
    <name evidence="5" type="ORF">APLA_LOCUS4539</name>
</gene>
<dbReference type="InterPro" id="IPR050341">
    <property type="entry name" value="PP1_catalytic_subunit"/>
</dbReference>
<dbReference type="PANTHER" id="PTHR11668:SF496">
    <property type="entry name" value="SERINE_THREONINE-PROTEIN PHOSPHATASE"/>
    <property type="match status" value="1"/>
</dbReference>
<evidence type="ECO:0000313" key="5">
    <source>
        <dbReference type="EMBL" id="CAB3230316.1"/>
    </source>
</evidence>
<dbReference type="SMART" id="SM00156">
    <property type="entry name" value="PP2Ac"/>
    <property type="match status" value="1"/>
</dbReference>
<dbReference type="EC" id="3.1.3.16" evidence="2"/>
<dbReference type="InterPro" id="IPR006186">
    <property type="entry name" value="Ser/Thr-sp_prot-phosphatase"/>
</dbReference>
<dbReference type="AlphaFoldDB" id="A0A8S0ZCP6"/>
<evidence type="ECO:0000256" key="1">
    <source>
        <dbReference type="ARBA" id="ARBA00008294"/>
    </source>
</evidence>
<dbReference type="InterPro" id="IPR011992">
    <property type="entry name" value="EF-hand-dom_pair"/>
</dbReference>
<evidence type="ECO:0000259" key="4">
    <source>
        <dbReference type="PROSITE" id="PS50222"/>
    </source>
</evidence>
<dbReference type="InterPro" id="IPR029052">
    <property type="entry name" value="Metallo-depent_PP-like"/>
</dbReference>
<feature type="region of interest" description="Disordered" evidence="3">
    <location>
        <begin position="387"/>
        <end position="406"/>
    </location>
</feature>
<dbReference type="Gene3D" id="3.60.21.10">
    <property type="match status" value="1"/>
</dbReference>
<dbReference type="EMBL" id="CADEBD010000288">
    <property type="protein sequence ID" value="CAB3230316.1"/>
    <property type="molecule type" value="Genomic_DNA"/>
</dbReference>
<feature type="domain" description="EF-hand" evidence="4">
    <location>
        <begin position="272"/>
        <end position="307"/>
    </location>
</feature>
<organism evidence="5 6">
    <name type="scientific">Arctia plantaginis</name>
    <name type="common">Wood tiger moth</name>
    <name type="synonym">Phalaena plantaginis</name>
    <dbReference type="NCBI Taxonomy" id="874455"/>
    <lineage>
        <taxon>Eukaryota</taxon>
        <taxon>Metazoa</taxon>
        <taxon>Ecdysozoa</taxon>
        <taxon>Arthropoda</taxon>
        <taxon>Hexapoda</taxon>
        <taxon>Insecta</taxon>
        <taxon>Pterygota</taxon>
        <taxon>Neoptera</taxon>
        <taxon>Endopterygota</taxon>
        <taxon>Lepidoptera</taxon>
        <taxon>Glossata</taxon>
        <taxon>Ditrysia</taxon>
        <taxon>Noctuoidea</taxon>
        <taxon>Erebidae</taxon>
        <taxon>Arctiinae</taxon>
        <taxon>Arctia</taxon>
    </lineage>
</organism>
<evidence type="ECO:0000256" key="3">
    <source>
        <dbReference type="SAM" id="MobiDB-lite"/>
    </source>
</evidence>
<dbReference type="PROSITE" id="PS50222">
    <property type="entry name" value="EF_HAND_2"/>
    <property type="match status" value="1"/>
</dbReference>
<dbReference type="PRINTS" id="PR00114">
    <property type="entry name" value="STPHPHTASE"/>
</dbReference>
<proteinExistence type="inferred from homology"/>
<dbReference type="Gene3D" id="1.10.238.10">
    <property type="entry name" value="EF-hand"/>
    <property type="match status" value="1"/>
</dbReference>
<dbReference type="SUPFAM" id="SSF56300">
    <property type="entry name" value="Metallo-dependent phosphatases"/>
    <property type="match status" value="1"/>
</dbReference>
<evidence type="ECO:0000256" key="2">
    <source>
        <dbReference type="RuleBase" id="RU004273"/>
    </source>
</evidence>
<dbReference type="GO" id="GO:0004722">
    <property type="term" value="F:protein serine/threonine phosphatase activity"/>
    <property type="evidence" value="ECO:0007669"/>
    <property type="project" value="UniProtKB-EC"/>
</dbReference>
<dbReference type="Pfam" id="PF00149">
    <property type="entry name" value="Metallophos"/>
    <property type="match status" value="1"/>
</dbReference>
<dbReference type="PANTHER" id="PTHR11668">
    <property type="entry name" value="SERINE/THREONINE PROTEIN PHOSPHATASE"/>
    <property type="match status" value="1"/>
</dbReference>
<dbReference type="SUPFAM" id="SSF47473">
    <property type="entry name" value="EF-hand"/>
    <property type="match status" value="1"/>
</dbReference>
<dbReference type="InterPro" id="IPR002048">
    <property type="entry name" value="EF_hand_dom"/>
</dbReference>
<accession>A0A8S0ZCP6</accession>
<comment type="catalytic activity">
    <reaction evidence="2">
        <text>O-phospho-L-threonyl-[protein] + H2O = L-threonyl-[protein] + phosphate</text>
        <dbReference type="Rhea" id="RHEA:47004"/>
        <dbReference type="Rhea" id="RHEA-COMP:11060"/>
        <dbReference type="Rhea" id="RHEA-COMP:11605"/>
        <dbReference type="ChEBI" id="CHEBI:15377"/>
        <dbReference type="ChEBI" id="CHEBI:30013"/>
        <dbReference type="ChEBI" id="CHEBI:43474"/>
        <dbReference type="ChEBI" id="CHEBI:61977"/>
        <dbReference type="EC" id="3.1.3.16"/>
    </reaction>
</comment>